<accession>A0A8T9ZZ23</accession>
<keyword evidence="2" id="KW-0489">Methyltransferase</keyword>
<dbReference type="CDD" id="cd02440">
    <property type="entry name" value="AdoMet_MTases"/>
    <property type="match status" value="1"/>
</dbReference>
<gene>
    <name evidence="2" type="ORF">MW046_08520</name>
</gene>
<dbReference type="GO" id="GO:0008168">
    <property type="term" value="F:methyltransferase activity"/>
    <property type="evidence" value="ECO:0007669"/>
    <property type="project" value="UniProtKB-KW"/>
</dbReference>
<dbReference type="SUPFAM" id="SSF53335">
    <property type="entry name" value="S-adenosyl-L-methionine-dependent methyltransferases"/>
    <property type="match status" value="1"/>
</dbReference>
<proteinExistence type="predicted"/>
<reference evidence="2" key="1">
    <citation type="submission" date="2022-04" db="EMBL/GenBank/DDBJ databases">
        <title>Halocatena sp. nov., isolated from a salt lake.</title>
        <authorList>
            <person name="Cui H.-L."/>
        </authorList>
    </citation>
    <scope>NUCLEOTIDE SEQUENCE</scope>
    <source>
        <strain evidence="2">AD-1</strain>
    </source>
</reference>
<feature type="domain" description="Methyltransferase" evidence="1">
    <location>
        <begin position="56"/>
        <end position="154"/>
    </location>
</feature>
<dbReference type="Pfam" id="PF13649">
    <property type="entry name" value="Methyltransf_25"/>
    <property type="match status" value="1"/>
</dbReference>
<dbReference type="GO" id="GO:0032259">
    <property type="term" value="P:methylation"/>
    <property type="evidence" value="ECO:0007669"/>
    <property type="project" value="UniProtKB-KW"/>
</dbReference>
<dbReference type="Gene3D" id="3.40.50.150">
    <property type="entry name" value="Vaccinia Virus protein VP39"/>
    <property type="match status" value="1"/>
</dbReference>
<dbReference type="InterPro" id="IPR050723">
    <property type="entry name" value="CFA/CMAS"/>
</dbReference>
<evidence type="ECO:0000259" key="1">
    <source>
        <dbReference type="Pfam" id="PF13649"/>
    </source>
</evidence>
<keyword evidence="2" id="KW-0808">Transferase</keyword>
<dbReference type="PANTHER" id="PTHR43667">
    <property type="entry name" value="CYCLOPROPANE-FATTY-ACYL-PHOSPHOLIPID SYNTHASE"/>
    <property type="match status" value="1"/>
</dbReference>
<dbReference type="KEGG" id="haad:MW046_08520"/>
<keyword evidence="3" id="KW-1185">Reference proteome</keyword>
<dbReference type="RefSeq" id="WP_247992690.1">
    <property type="nucleotide sequence ID" value="NZ_CP096019.1"/>
</dbReference>
<dbReference type="Proteomes" id="UP000831768">
    <property type="component" value="Chromosome"/>
</dbReference>
<name>A0A8T9ZZ23_9EURY</name>
<dbReference type="EMBL" id="CP096019">
    <property type="protein sequence ID" value="UPM42011.1"/>
    <property type="molecule type" value="Genomic_DNA"/>
</dbReference>
<dbReference type="PANTHER" id="PTHR43667:SF2">
    <property type="entry name" value="FATTY ACID C-METHYL TRANSFERASE"/>
    <property type="match status" value="1"/>
</dbReference>
<sequence length="286" mass="32072">MVHPNRTDPETYYDEYGEQEWERLDRDFFHRLEWEGTVEQLDTYLPSSQPNHSPHVLDVGGGAGRYSIWLARKGYTVTLVDPSETQRELAREKIEKHGVDDRVTVHAGDVRDLDFEDETFAATCCLGGPISHVLDGAERLRAATELRRVTTSDGPVFVSVMGLIGMVMITVQYAGRGTADGDDLSVMPDLVRERDYTAALAQRHDMDPALFDCHFFRRDELVDLLSNAGLAVETVVALEGVAGLRRTHFEALDEPARDTIRELNDLLRTDSSLVDVSPHMLAVCWA</sequence>
<dbReference type="InterPro" id="IPR041698">
    <property type="entry name" value="Methyltransf_25"/>
</dbReference>
<dbReference type="InterPro" id="IPR029063">
    <property type="entry name" value="SAM-dependent_MTases_sf"/>
</dbReference>
<dbReference type="GeneID" id="71928085"/>
<evidence type="ECO:0000313" key="2">
    <source>
        <dbReference type="EMBL" id="UPM42011.1"/>
    </source>
</evidence>
<evidence type="ECO:0000313" key="3">
    <source>
        <dbReference type="Proteomes" id="UP000831768"/>
    </source>
</evidence>
<protein>
    <submittedName>
        <fullName evidence="2">Class I SAM-dependent methyltransferase</fullName>
    </submittedName>
</protein>
<organism evidence="2 3">
    <name type="scientific">Halocatena salina</name>
    <dbReference type="NCBI Taxonomy" id="2934340"/>
    <lineage>
        <taxon>Archaea</taxon>
        <taxon>Methanobacteriati</taxon>
        <taxon>Methanobacteriota</taxon>
        <taxon>Stenosarchaea group</taxon>
        <taxon>Halobacteria</taxon>
        <taxon>Halobacteriales</taxon>
        <taxon>Natronomonadaceae</taxon>
        <taxon>Halocatena</taxon>
    </lineage>
</organism>
<dbReference type="AlphaFoldDB" id="A0A8T9ZZ23"/>